<comment type="caution">
    <text evidence="1">The sequence shown here is derived from an EMBL/GenBank/DDBJ whole genome shotgun (WGS) entry which is preliminary data.</text>
</comment>
<keyword evidence="2" id="KW-1185">Reference proteome</keyword>
<evidence type="ECO:0000313" key="2">
    <source>
        <dbReference type="Proteomes" id="UP001215598"/>
    </source>
</evidence>
<dbReference type="EMBL" id="JARKIB010000052">
    <property type="protein sequence ID" value="KAJ7754514.1"/>
    <property type="molecule type" value="Genomic_DNA"/>
</dbReference>
<accession>A0AAD7J4V2</accession>
<sequence length="147" mass="16567">MADSPSSFSPTLILPTEIVIEIFILFLPVYPFCPPLGGLGSPTLLTQICRDWLEIALATPNLWRAISVDTHWTVFSRQVARAEIWLQRSQPLPLSLRFGPSTPFTPPFFVAAIIPHQYLHLHLVDRTQLAALRDGPTPLLRRLDLFS</sequence>
<reference evidence="1" key="1">
    <citation type="submission" date="2023-03" db="EMBL/GenBank/DDBJ databases">
        <title>Massive genome expansion in bonnet fungi (Mycena s.s.) driven by repeated elements and novel gene families across ecological guilds.</title>
        <authorList>
            <consortium name="Lawrence Berkeley National Laboratory"/>
            <person name="Harder C.B."/>
            <person name="Miyauchi S."/>
            <person name="Viragh M."/>
            <person name="Kuo A."/>
            <person name="Thoen E."/>
            <person name="Andreopoulos B."/>
            <person name="Lu D."/>
            <person name="Skrede I."/>
            <person name="Drula E."/>
            <person name="Henrissat B."/>
            <person name="Morin E."/>
            <person name="Kohler A."/>
            <person name="Barry K."/>
            <person name="LaButti K."/>
            <person name="Morin E."/>
            <person name="Salamov A."/>
            <person name="Lipzen A."/>
            <person name="Mereny Z."/>
            <person name="Hegedus B."/>
            <person name="Baldrian P."/>
            <person name="Stursova M."/>
            <person name="Weitz H."/>
            <person name="Taylor A."/>
            <person name="Grigoriev I.V."/>
            <person name="Nagy L.G."/>
            <person name="Martin F."/>
            <person name="Kauserud H."/>
        </authorList>
    </citation>
    <scope>NUCLEOTIDE SEQUENCE</scope>
    <source>
        <strain evidence="1">CBHHK182m</strain>
    </source>
</reference>
<evidence type="ECO:0008006" key="3">
    <source>
        <dbReference type="Google" id="ProtNLM"/>
    </source>
</evidence>
<evidence type="ECO:0000313" key="1">
    <source>
        <dbReference type="EMBL" id="KAJ7754514.1"/>
    </source>
</evidence>
<dbReference type="AlphaFoldDB" id="A0AAD7J4V2"/>
<proteinExistence type="predicted"/>
<gene>
    <name evidence="1" type="ORF">B0H16DRAFT_746760</name>
</gene>
<organism evidence="1 2">
    <name type="scientific">Mycena metata</name>
    <dbReference type="NCBI Taxonomy" id="1033252"/>
    <lineage>
        <taxon>Eukaryota</taxon>
        <taxon>Fungi</taxon>
        <taxon>Dikarya</taxon>
        <taxon>Basidiomycota</taxon>
        <taxon>Agaricomycotina</taxon>
        <taxon>Agaricomycetes</taxon>
        <taxon>Agaricomycetidae</taxon>
        <taxon>Agaricales</taxon>
        <taxon>Marasmiineae</taxon>
        <taxon>Mycenaceae</taxon>
        <taxon>Mycena</taxon>
    </lineage>
</organism>
<protein>
    <recommendedName>
        <fullName evidence="3">F-box domain-containing protein</fullName>
    </recommendedName>
</protein>
<name>A0AAD7J4V2_9AGAR</name>
<dbReference type="Proteomes" id="UP001215598">
    <property type="component" value="Unassembled WGS sequence"/>
</dbReference>